<feature type="transmembrane region" description="Helical" evidence="6">
    <location>
        <begin position="366"/>
        <end position="385"/>
    </location>
</feature>
<dbReference type="AlphaFoldDB" id="A0A1I3SEI5"/>
<dbReference type="Pfam" id="PF07947">
    <property type="entry name" value="YhhN"/>
    <property type="match status" value="1"/>
</dbReference>
<dbReference type="GO" id="GO:0008610">
    <property type="term" value="P:lipid biosynthetic process"/>
    <property type="evidence" value="ECO:0007669"/>
    <property type="project" value="InterPro"/>
</dbReference>
<comment type="similarity">
    <text evidence="2">Belongs to the TMEM86 family.</text>
</comment>
<evidence type="ECO:0000256" key="2">
    <source>
        <dbReference type="ARBA" id="ARBA00007375"/>
    </source>
</evidence>
<keyword evidence="5 6" id="KW-0472">Membrane</keyword>
<evidence type="ECO:0000313" key="9">
    <source>
        <dbReference type="Proteomes" id="UP000199548"/>
    </source>
</evidence>
<evidence type="ECO:0000256" key="6">
    <source>
        <dbReference type="SAM" id="Phobius"/>
    </source>
</evidence>
<dbReference type="PANTHER" id="PTHR31885">
    <property type="entry name" value="GH04784P"/>
    <property type="match status" value="1"/>
</dbReference>
<sequence length="451" mass="51617">MPQDTQAFRMRYRAGIDPRYSPWVHGGFVLAYGVLCVFLFWRTLHRVEPLEWLTVPLALVLFNWTEYFAHKHLGHYKHRLAAMFYKRHTGDHHSFFVEERMRYESAQDWRVILFPAWLIVLYSVGLFVAWWLLAKIDGNVAALFCGTMLVGYLSYEIFHACEHLPETHPLTRLPWISHMRRLHRIHHRRDLMQTYNFNIVFPLMDWLYGTLHGESGPLGRDGSTRPRLLATLTLAAVVGAILGALFMNAGDTPWRWLHWLCKPLATLLILRLAWTAHAAAPRYRSWMLRGIVLSLAGDVFLMLPWNLFVAGLVSFLLAHLCFIVALSSDTRFAARPLSVFACLGYGAVNVWLLWPTLPSALRVPVIVYVLVLATMGAQALARVWVHVAMGDSLRDSARRAAVGGLLFMLSDTLLAWDRFHAALPLSALWILASYYAAMWMLASSTHQTRRA</sequence>
<dbReference type="Pfam" id="PF04116">
    <property type="entry name" value="FA_hydroxylase"/>
    <property type="match status" value="1"/>
</dbReference>
<feature type="transmembrane region" description="Helical" evidence="6">
    <location>
        <begin position="422"/>
        <end position="442"/>
    </location>
</feature>
<dbReference type="EMBL" id="FOQU01000008">
    <property type="protein sequence ID" value="SFJ55917.1"/>
    <property type="molecule type" value="Genomic_DNA"/>
</dbReference>
<reference evidence="8 9" key="1">
    <citation type="submission" date="2016-10" db="EMBL/GenBank/DDBJ databases">
        <authorList>
            <person name="de Groot N.N."/>
        </authorList>
    </citation>
    <scope>NUCLEOTIDE SEQUENCE [LARGE SCALE GENOMIC DNA]</scope>
    <source>
        <strain evidence="8 9">LMG 23650</strain>
    </source>
</reference>
<proteinExistence type="inferred from homology"/>
<feature type="transmembrane region" description="Helical" evidence="6">
    <location>
        <begin position="228"/>
        <end position="250"/>
    </location>
</feature>
<organism evidence="8 9">
    <name type="scientific">Paraburkholderia megapolitana</name>
    <dbReference type="NCBI Taxonomy" id="420953"/>
    <lineage>
        <taxon>Bacteria</taxon>
        <taxon>Pseudomonadati</taxon>
        <taxon>Pseudomonadota</taxon>
        <taxon>Betaproteobacteria</taxon>
        <taxon>Burkholderiales</taxon>
        <taxon>Burkholderiaceae</taxon>
        <taxon>Paraburkholderia</taxon>
    </lineage>
</organism>
<dbReference type="GO" id="GO:0016020">
    <property type="term" value="C:membrane"/>
    <property type="evidence" value="ECO:0007669"/>
    <property type="project" value="UniProtKB-SubCell"/>
</dbReference>
<evidence type="ECO:0000256" key="1">
    <source>
        <dbReference type="ARBA" id="ARBA00004141"/>
    </source>
</evidence>
<comment type="subcellular location">
    <subcellularLocation>
        <location evidence="1">Membrane</location>
        <topology evidence="1">Multi-pass membrane protein</topology>
    </subcellularLocation>
</comment>
<dbReference type="OrthoDB" id="5965958at2"/>
<evidence type="ECO:0000313" key="8">
    <source>
        <dbReference type="EMBL" id="SFJ55917.1"/>
    </source>
</evidence>
<feature type="transmembrane region" description="Helical" evidence="6">
    <location>
        <begin position="111"/>
        <end position="133"/>
    </location>
</feature>
<dbReference type="GO" id="GO:0005506">
    <property type="term" value="F:iron ion binding"/>
    <property type="evidence" value="ECO:0007669"/>
    <property type="project" value="InterPro"/>
</dbReference>
<gene>
    <name evidence="8" type="ORF">SAMN05192543_108121</name>
</gene>
<dbReference type="GO" id="GO:0016491">
    <property type="term" value="F:oxidoreductase activity"/>
    <property type="evidence" value="ECO:0007669"/>
    <property type="project" value="InterPro"/>
</dbReference>
<dbReference type="InterPro" id="IPR006694">
    <property type="entry name" value="Fatty_acid_hydroxylase"/>
</dbReference>
<feature type="domain" description="Fatty acid hydroxylase" evidence="7">
    <location>
        <begin position="56"/>
        <end position="210"/>
    </location>
</feature>
<name>A0A1I3SEI5_9BURK</name>
<feature type="transmembrane region" description="Helical" evidence="6">
    <location>
        <begin position="309"/>
        <end position="326"/>
    </location>
</feature>
<feature type="transmembrane region" description="Helical" evidence="6">
    <location>
        <begin position="20"/>
        <end position="41"/>
    </location>
</feature>
<keyword evidence="4 6" id="KW-1133">Transmembrane helix</keyword>
<dbReference type="STRING" id="420953.SAMN05192543_108121"/>
<evidence type="ECO:0000259" key="7">
    <source>
        <dbReference type="Pfam" id="PF04116"/>
    </source>
</evidence>
<protein>
    <submittedName>
        <fullName evidence="8">Uncharacterized membrane protein YhhN</fullName>
    </submittedName>
</protein>
<dbReference type="RefSeq" id="WP_144269499.1">
    <property type="nucleotide sequence ID" value="NZ_CP041745.1"/>
</dbReference>
<feature type="transmembrane region" description="Helical" evidence="6">
    <location>
        <begin position="397"/>
        <end position="416"/>
    </location>
</feature>
<feature type="transmembrane region" description="Helical" evidence="6">
    <location>
        <begin position="139"/>
        <end position="158"/>
    </location>
</feature>
<evidence type="ECO:0000256" key="4">
    <source>
        <dbReference type="ARBA" id="ARBA00022989"/>
    </source>
</evidence>
<evidence type="ECO:0000256" key="3">
    <source>
        <dbReference type="ARBA" id="ARBA00022692"/>
    </source>
</evidence>
<accession>A0A1I3SEI5</accession>
<dbReference type="InterPro" id="IPR012506">
    <property type="entry name" value="TMEM86B-like"/>
</dbReference>
<feature type="transmembrane region" description="Helical" evidence="6">
    <location>
        <begin position="53"/>
        <end position="69"/>
    </location>
</feature>
<dbReference type="Proteomes" id="UP000199548">
    <property type="component" value="Unassembled WGS sequence"/>
</dbReference>
<evidence type="ECO:0000256" key="5">
    <source>
        <dbReference type="ARBA" id="ARBA00023136"/>
    </source>
</evidence>
<keyword evidence="9" id="KW-1185">Reference proteome</keyword>
<dbReference type="GO" id="GO:0016787">
    <property type="term" value="F:hydrolase activity"/>
    <property type="evidence" value="ECO:0007669"/>
    <property type="project" value="TreeGrafter"/>
</dbReference>
<dbReference type="PANTHER" id="PTHR31885:SF6">
    <property type="entry name" value="GH04784P"/>
    <property type="match status" value="1"/>
</dbReference>
<feature type="transmembrane region" description="Helical" evidence="6">
    <location>
        <begin position="333"/>
        <end position="354"/>
    </location>
</feature>
<keyword evidence="3 6" id="KW-0812">Transmembrane</keyword>